<proteinExistence type="predicted"/>
<dbReference type="Proteomes" id="UP000053586">
    <property type="component" value="Unassembled WGS sequence"/>
</dbReference>
<name>H5TF90_9ALTE</name>
<evidence type="ECO:0000313" key="2">
    <source>
        <dbReference type="Proteomes" id="UP000053586"/>
    </source>
</evidence>
<dbReference type="EMBL" id="BAET01000033">
    <property type="protein sequence ID" value="GAB57017.1"/>
    <property type="molecule type" value="Genomic_DNA"/>
</dbReference>
<protein>
    <submittedName>
        <fullName evidence="1">Uncharacterized protein</fullName>
    </submittedName>
</protein>
<gene>
    <name evidence="1" type="ORF">GPUN_2903</name>
</gene>
<accession>H5TF90</accession>
<evidence type="ECO:0000313" key="1">
    <source>
        <dbReference type="EMBL" id="GAB57017.1"/>
    </source>
</evidence>
<sequence>MYLYQLACYERAIRAQNHHQTLDIINCYFNSGLQAAQQCQTPAAREKVYFRLLRTLEETMCDLLMSEHWRIHCFRVIKILTPIIFELVDTKQYEAIMAKLNALATYFLPTQQFQAATSAASTKTPR</sequence>
<comment type="caution">
    <text evidence="1">The sequence shown here is derived from an EMBL/GenBank/DDBJ whole genome shotgun (WGS) entry which is preliminary data.</text>
</comment>
<organism evidence="1 2">
    <name type="scientific">Glaciecola punicea ACAM 611</name>
    <dbReference type="NCBI Taxonomy" id="1121923"/>
    <lineage>
        <taxon>Bacteria</taxon>
        <taxon>Pseudomonadati</taxon>
        <taxon>Pseudomonadota</taxon>
        <taxon>Gammaproteobacteria</taxon>
        <taxon>Alteromonadales</taxon>
        <taxon>Alteromonadaceae</taxon>
        <taxon>Glaciecola</taxon>
    </lineage>
</organism>
<reference evidence="1 2" key="1">
    <citation type="journal article" date="2012" name="J. Bacteriol.">
        <title>Genome sequence of proteorhodopsin-containing sea ice bacterium Glaciecola punicea ACAM 611T.</title>
        <authorList>
            <person name="Qin Q.-L."/>
            <person name="Xie B.-B."/>
            <person name="Shu Y.-L."/>
            <person name="Rong J.-C."/>
            <person name="Zhao D.-L."/>
            <person name="Zhang X.-Y."/>
            <person name="Chen X.-L."/>
            <person name="Zhou B.-C."/>
            <person name="Zhanga Y.-Z."/>
        </authorList>
    </citation>
    <scope>NUCLEOTIDE SEQUENCE [LARGE SCALE GENOMIC DNA]</scope>
    <source>
        <strain evidence="1 2">ACAM 611</strain>
    </source>
</reference>
<keyword evidence="2" id="KW-1185">Reference proteome</keyword>
<reference evidence="1 2" key="2">
    <citation type="journal article" date="2017" name="Antonie Van Leeuwenhoek">
        <title>Rhizobium rhizosphaerae sp. nov., a novel species isolated from rice rhizosphere.</title>
        <authorList>
            <person name="Zhao J.J."/>
            <person name="Zhang J."/>
            <person name="Zhang R.J."/>
            <person name="Zhang C.W."/>
            <person name="Yin H.Q."/>
            <person name="Zhang X.X."/>
        </authorList>
    </citation>
    <scope>NUCLEOTIDE SEQUENCE [LARGE SCALE GENOMIC DNA]</scope>
    <source>
        <strain evidence="1 2">ACAM 611</strain>
    </source>
</reference>
<dbReference type="AlphaFoldDB" id="H5TF90"/>
<dbReference type="OrthoDB" id="8900369at2"/>
<dbReference type="RefSeq" id="WP_006007762.1">
    <property type="nucleotide sequence ID" value="NZ_BAET01000033.1"/>
</dbReference>